<dbReference type="Gene3D" id="3.60.21.10">
    <property type="match status" value="2"/>
</dbReference>
<dbReference type="OrthoDB" id="45007at2759"/>
<dbReference type="AlphaFoldDB" id="A0A7J7N742"/>
<sequence length="291" mass="32884">METSNQSRETGSGLSWAILDPPRGRVLSRLVGPQAWISIPYTIFLAGSCDVWCIGLQLWGSPSRRSPGSCFADPRPLCVSAKPVDFITADLAKVDRRRTPWLLALFHVPWYNSNKAHQCEGDSMMASMEPLLYTAGVDIMFAGHVHAYERSKRVNNGKYDPCGAVHITIGDGGNREGLAQKYDFLINLFQVHFVVLKKTVNYVNFMGKNLLRYSHRLLIYLNPSPEWSVFREASFGHGELKIVNSTHTFWSWHRNDDDEPVKSDQVWITSLASSGCLKNKSHELRKILFTP</sequence>
<dbReference type="InterPro" id="IPR039331">
    <property type="entry name" value="PAPs-like"/>
</dbReference>
<evidence type="ECO:0000256" key="2">
    <source>
        <dbReference type="ARBA" id="ARBA00023180"/>
    </source>
</evidence>
<evidence type="ECO:0000259" key="3">
    <source>
        <dbReference type="Pfam" id="PF00149"/>
    </source>
</evidence>
<dbReference type="Pfam" id="PF14008">
    <property type="entry name" value="Metallophos_C"/>
    <property type="match status" value="1"/>
</dbReference>
<dbReference type="PANTHER" id="PTHR22953:SF155">
    <property type="entry name" value="PURPLE ACID PHOSPHATASE 18"/>
    <property type="match status" value="1"/>
</dbReference>
<reference evidence="5 6" key="1">
    <citation type="journal article" date="2020" name="IScience">
        <title>Genome Sequencing of the Endangered Kingdonia uniflora (Circaeasteraceae, Ranunculales) Reveals Potential Mechanisms of Evolutionary Specialization.</title>
        <authorList>
            <person name="Sun Y."/>
            <person name="Deng T."/>
            <person name="Zhang A."/>
            <person name="Moore M.J."/>
            <person name="Landis J.B."/>
            <person name="Lin N."/>
            <person name="Zhang H."/>
            <person name="Zhang X."/>
            <person name="Huang J."/>
            <person name="Zhang X."/>
            <person name="Sun H."/>
            <person name="Wang H."/>
        </authorList>
    </citation>
    <scope>NUCLEOTIDE SEQUENCE [LARGE SCALE GENOMIC DNA]</scope>
    <source>
        <strain evidence="5">TB1705</strain>
        <tissue evidence="5">Leaf</tissue>
    </source>
</reference>
<dbReference type="CDD" id="cd00839">
    <property type="entry name" value="MPP_PAPs"/>
    <property type="match status" value="1"/>
</dbReference>
<dbReference type="GO" id="GO:0003993">
    <property type="term" value="F:acid phosphatase activity"/>
    <property type="evidence" value="ECO:0007669"/>
    <property type="project" value="InterPro"/>
</dbReference>
<dbReference type="Pfam" id="PF00149">
    <property type="entry name" value="Metallophos"/>
    <property type="match status" value="1"/>
</dbReference>
<feature type="domain" description="Purple acid phosphatase C-terminal" evidence="4">
    <location>
        <begin position="222"/>
        <end position="259"/>
    </location>
</feature>
<gene>
    <name evidence="5" type="ORF">GIB67_021052</name>
</gene>
<organism evidence="5 6">
    <name type="scientific">Kingdonia uniflora</name>
    <dbReference type="NCBI Taxonomy" id="39325"/>
    <lineage>
        <taxon>Eukaryota</taxon>
        <taxon>Viridiplantae</taxon>
        <taxon>Streptophyta</taxon>
        <taxon>Embryophyta</taxon>
        <taxon>Tracheophyta</taxon>
        <taxon>Spermatophyta</taxon>
        <taxon>Magnoliopsida</taxon>
        <taxon>Ranunculales</taxon>
        <taxon>Circaeasteraceae</taxon>
        <taxon>Kingdonia</taxon>
    </lineage>
</organism>
<accession>A0A7J7N742</accession>
<keyword evidence="2" id="KW-0325">Glycoprotein</keyword>
<feature type="domain" description="Calcineurin-like phosphoesterase" evidence="3">
    <location>
        <begin position="93"/>
        <end position="148"/>
    </location>
</feature>
<protein>
    <recommendedName>
        <fullName evidence="7">Acid phosphatase</fullName>
    </recommendedName>
</protein>
<keyword evidence="1" id="KW-0732">Signal</keyword>
<dbReference type="InterPro" id="IPR041792">
    <property type="entry name" value="MPP_PAP"/>
</dbReference>
<evidence type="ECO:0000313" key="6">
    <source>
        <dbReference type="Proteomes" id="UP000541444"/>
    </source>
</evidence>
<dbReference type="InterPro" id="IPR004843">
    <property type="entry name" value="Calcineurin-like_PHP"/>
</dbReference>
<dbReference type="PANTHER" id="PTHR22953">
    <property type="entry name" value="ACID PHOSPHATASE RELATED"/>
    <property type="match status" value="1"/>
</dbReference>
<proteinExistence type="predicted"/>
<dbReference type="InterPro" id="IPR029052">
    <property type="entry name" value="Metallo-depent_PP-like"/>
</dbReference>
<keyword evidence="6" id="KW-1185">Reference proteome</keyword>
<comment type="caution">
    <text evidence="5">The sequence shown here is derived from an EMBL/GenBank/DDBJ whole genome shotgun (WGS) entry which is preliminary data.</text>
</comment>
<evidence type="ECO:0000259" key="4">
    <source>
        <dbReference type="Pfam" id="PF14008"/>
    </source>
</evidence>
<dbReference type="InterPro" id="IPR025733">
    <property type="entry name" value="PAPs_C"/>
</dbReference>
<evidence type="ECO:0008006" key="7">
    <source>
        <dbReference type="Google" id="ProtNLM"/>
    </source>
</evidence>
<dbReference type="EMBL" id="JACGCM010001009">
    <property type="protein sequence ID" value="KAF6162903.1"/>
    <property type="molecule type" value="Genomic_DNA"/>
</dbReference>
<name>A0A7J7N742_9MAGN</name>
<dbReference type="Proteomes" id="UP000541444">
    <property type="component" value="Unassembled WGS sequence"/>
</dbReference>
<dbReference type="SUPFAM" id="SSF56300">
    <property type="entry name" value="Metallo-dependent phosphatases"/>
    <property type="match status" value="1"/>
</dbReference>
<evidence type="ECO:0000313" key="5">
    <source>
        <dbReference type="EMBL" id="KAF6162903.1"/>
    </source>
</evidence>
<evidence type="ECO:0000256" key="1">
    <source>
        <dbReference type="ARBA" id="ARBA00022729"/>
    </source>
</evidence>